<protein>
    <submittedName>
        <fullName evidence="2">Uncharacterized protein</fullName>
    </submittedName>
</protein>
<proteinExistence type="predicted"/>
<dbReference type="PANTHER" id="PTHR35318">
    <property type="entry name" value="BNAA10G08410D PROTEIN"/>
    <property type="match status" value="1"/>
</dbReference>
<organism evidence="2 3">
    <name type="scientific">Hevea brasiliensis</name>
    <name type="common">Para rubber tree</name>
    <name type="synonym">Siphonia brasiliensis</name>
    <dbReference type="NCBI Taxonomy" id="3981"/>
    <lineage>
        <taxon>Eukaryota</taxon>
        <taxon>Viridiplantae</taxon>
        <taxon>Streptophyta</taxon>
        <taxon>Embryophyta</taxon>
        <taxon>Tracheophyta</taxon>
        <taxon>Spermatophyta</taxon>
        <taxon>Magnoliopsida</taxon>
        <taxon>eudicotyledons</taxon>
        <taxon>Gunneridae</taxon>
        <taxon>Pentapetalae</taxon>
        <taxon>rosids</taxon>
        <taxon>fabids</taxon>
        <taxon>Malpighiales</taxon>
        <taxon>Euphorbiaceae</taxon>
        <taxon>Crotonoideae</taxon>
        <taxon>Micrandreae</taxon>
        <taxon>Hevea</taxon>
    </lineage>
</organism>
<accession>A0ABQ9KZX7</accession>
<name>A0ABQ9KZX7_HEVBR</name>
<gene>
    <name evidence="2" type="ORF">P3X46_027112</name>
</gene>
<evidence type="ECO:0000313" key="2">
    <source>
        <dbReference type="EMBL" id="KAJ9153694.1"/>
    </source>
</evidence>
<feature type="compositionally biased region" description="Basic and acidic residues" evidence="1">
    <location>
        <begin position="17"/>
        <end position="42"/>
    </location>
</feature>
<comment type="caution">
    <text evidence="2">The sequence shown here is derived from an EMBL/GenBank/DDBJ whole genome shotgun (WGS) entry which is preliminary data.</text>
</comment>
<sequence length="143" mass="15476">MKFLLEFVSCCGASGGDKSEKDTPELNGRRSEEKRALMERRTLQTLTRRSRRKRGRVGSASASPAAAMADWKPTLCSISEDNVVVVVEGGTERVVKRKGSGGRRGGGGGGSRGLASIPNYSEDYRRSNQFSVIPTFSATPFMI</sequence>
<dbReference type="Proteomes" id="UP001174677">
    <property type="component" value="Chromosome 15"/>
</dbReference>
<reference evidence="2 3" key="1">
    <citation type="journal article" date="2023" name="Plant Biotechnol. J.">
        <title>Chromosome-level wild Hevea brasiliensis genome provides new tools for genomic-assisted breeding and valuable loci to elevate rubber yield.</title>
        <authorList>
            <person name="Cheng H."/>
            <person name="Song X."/>
            <person name="Hu Y."/>
            <person name="Wu T."/>
            <person name="Yang Q."/>
            <person name="An Z."/>
            <person name="Feng S."/>
            <person name="Deng Z."/>
            <person name="Wu W."/>
            <person name="Zeng X."/>
            <person name="Tu M."/>
            <person name="Wang X."/>
            <person name="Huang H."/>
        </authorList>
    </citation>
    <scope>NUCLEOTIDE SEQUENCE [LARGE SCALE GENOMIC DNA]</scope>
    <source>
        <strain evidence="2">MT/VB/25A 57/8</strain>
    </source>
</reference>
<dbReference type="PANTHER" id="PTHR35318:SF2">
    <property type="entry name" value="OS08G0138900 PROTEIN"/>
    <property type="match status" value="1"/>
</dbReference>
<dbReference type="EMBL" id="JARPOI010000015">
    <property type="protein sequence ID" value="KAJ9153694.1"/>
    <property type="molecule type" value="Genomic_DNA"/>
</dbReference>
<evidence type="ECO:0000313" key="3">
    <source>
        <dbReference type="Proteomes" id="UP001174677"/>
    </source>
</evidence>
<keyword evidence="3" id="KW-1185">Reference proteome</keyword>
<feature type="region of interest" description="Disordered" evidence="1">
    <location>
        <begin position="13"/>
        <end position="64"/>
    </location>
</feature>
<evidence type="ECO:0000256" key="1">
    <source>
        <dbReference type="SAM" id="MobiDB-lite"/>
    </source>
</evidence>